<protein>
    <submittedName>
        <fullName evidence="3">DUF4212 domain-containing protein</fullName>
    </submittedName>
</protein>
<evidence type="ECO:0000259" key="2">
    <source>
        <dbReference type="Pfam" id="PF13937"/>
    </source>
</evidence>
<evidence type="ECO:0000313" key="4">
    <source>
        <dbReference type="Proteomes" id="UP000740754"/>
    </source>
</evidence>
<reference evidence="3 4" key="1">
    <citation type="submission" date="2020-04" db="EMBL/GenBank/DDBJ databases">
        <title>Draft Whole-Genome sequence of Marichromatium bheemlicum DSM 18632, type strain.</title>
        <authorList>
            <person name="Kyndt J.A."/>
            <person name="Meyer T.E."/>
        </authorList>
    </citation>
    <scope>NUCLEOTIDE SEQUENCE [LARGE SCALE GENOMIC DNA]</scope>
    <source>
        <strain evidence="3 4">DSM 18632</strain>
    </source>
</reference>
<feature type="transmembrane region" description="Helical" evidence="1">
    <location>
        <begin position="12"/>
        <end position="31"/>
    </location>
</feature>
<dbReference type="Proteomes" id="UP000740754">
    <property type="component" value="Unassembled WGS sequence"/>
</dbReference>
<dbReference type="RefSeq" id="WP_168670146.1">
    <property type="nucleotide sequence ID" value="NZ_JAAXKX010000018.1"/>
</dbReference>
<keyword evidence="1" id="KW-0812">Transmembrane</keyword>
<keyword evidence="4" id="KW-1185">Reference proteome</keyword>
<dbReference type="Pfam" id="PF13937">
    <property type="entry name" value="DUF4212"/>
    <property type="match status" value="1"/>
</dbReference>
<keyword evidence="1" id="KW-1133">Transmembrane helix</keyword>
<evidence type="ECO:0000313" key="3">
    <source>
        <dbReference type="EMBL" id="NKN34010.1"/>
    </source>
</evidence>
<dbReference type="NCBIfam" id="TIGR03647">
    <property type="entry name" value="Na_symport_sm"/>
    <property type="match status" value="1"/>
</dbReference>
<accession>A0ABX1I8Y3</accession>
<comment type="caution">
    <text evidence="3">The sequence shown here is derived from an EMBL/GenBank/DDBJ whole genome shotgun (WGS) entry which is preliminary data.</text>
</comment>
<feature type="domain" description="Sodium symporter small subunit" evidence="2">
    <location>
        <begin position="7"/>
        <end position="82"/>
    </location>
</feature>
<proteinExistence type="predicted"/>
<evidence type="ECO:0000256" key="1">
    <source>
        <dbReference type="SAM" id="Phobius"/>
    </source>
</evidence>
<feature type="transmembrane region" description="Helical" evidence="1">
    <location>
        <begin position="51"/>
        <end position="71"/>
    </location>
</feature>
<name>A0ABX1I8Y3_9GAMM</name>
<organism evidence="3 4">
    <name type="scientific">Marichromatium bheemlicum</name>
    <dbReference type="NCBI Taxonomy" id="365339"/>
    <lineage>
        <taxon>Bacteria</taxon>
        <taxon>Pseudomonadati</taxon>
        <taxon>Pseudomonadota</taxon>
        <taxon>Gammaproteobacteria</taxon>
        <taxon>Chromatiales</taxon>
        <taxon>Chromatiaceae</taxon>
        <taxon>Marichromatium</taxon>
    </lineage>
</organism>
<dbReference type="InterPro" id="IPR019886">
    <property type="entry name" value="Na_symporter_ssu"/>
</dbReference>
<dbReference type="EMBL" id="JAAXKX010000018">
    <property type="protein sequence ID" value="NKN34010.1"/>
    <property type="molecule type" value="Genomic_DNA"/>
</dbReference>
<keyword evidence="1" id="KW-0472">Membrane</keyword>
<gene>
    <name evidence="3" type="ORF">HF203_12345</name>
</gene>
<sequence length="85" mass="9754">MTPEKRAAYWRANLRLLVVLLTIWFVVSYGFGIILVEPLNAISLGGYKLGFWFAQQGSIYTFVVLIFVYAANMNRLDKKFDVGEE</sequence>